<reference evidence="3" key="1">
    <citation type="submission" date="2016-11" db="EMBL/GenBank/DDBJ databases">
        <authorList>
            <person name="Guldener U."/>
        </authorList>
    </citation>
    <scope>NUCLEOTIDE SEQUENCE [LARGE SCALE GENOMIC DNA]</scope>
</reference>
<dbReference type="OrthoDB" id="188042at2759"/>
<dbReference type="GO" id="GO:0000329">
    <property type="term" value="C:fungal-type vacuole membrane"/>
    <property type="evidence" value="ECO:0007669"/>
    <property type="project" value="TreeGrafter"/>
</dbReference>
<dbReference type="InterPro" id="IPR053102">
    <property type="entry name" value="VPS_Associated"/>
</dbReference>
<evidence type="ECO:0000313" key="3">
    <source>
        <dbReference type="Proteomes" id="UP000183365"/>
    </source>
</evidence>
<name>A0A1L0AZW3_9ASCO</name>
<evidence type="ECO:0000313" key="2">
    <source>
        <dbReference type="EMBL" id="SGZ39680.1"/>
    </source>
</evidence>
<protein>
    <submittedName>
        <fullName evidence="2">Related to Vacuolar protein sorting-associated protein 62</fullName>
    </submittedName>
</protein>
<dbReference type="Pfam" id="PF06101">
    <property type="entry name" value="Vps62"/>
    <property type="match status" value="1"/>
</dbReference>
<dbReference type="PANTHER" id="PTHR48220">
    <property type="match status" value="1"/>
</dbReference>
<dbReference type="EMBL" id="FQNF01000028">
    <property type="protein sequence ID" value="SGZ39680.1"/>
    <property type="molecule type" value="Genomic_DNA"/>
</dbReference>
<proteinExistence type="predicted"/>
<dbReference type="Proteomes" id="UP000183365">
    <property type="component" value="Unassembled WGS sequence"/>
</dbReference>
<feature type="signal peptide" evidence="1">
    <location>
        <begin position="1"/>
        <end position="19"/>
    </location>
</feature>
<dbReference type="AlphaFoldDB" id="A0A1L0AZW3"/>
<keyword evidence="3" id="KW-1185">Reference proteome</keyword>
<sequence length="472" mass="54779">MTIILWLLLTLYSLNTVLGHEETRPIPQFVLDYSPMVYLYSEENYYPGDIQTYINKFKLCVPSKNFHSIEGLQSRIKELGAVEIPEEICIHQDDDLLMAQNLSTFFDVDLKHTLQDKTISIWFERNTRNPEFLINSKYFFMTKKYFNPKADFLKGYKPRNMGVSPLSPSNLVVKYHYKKNPKTGEYIVDYIDAFWGLFYPFNEGAYVMGAGPWGNHLGDWEHVLVRFSHLAHGFKPVAIWLSAHSGGFAYEFDKISKYDSNLTPGKKPIVFSAKGTHANYASVGQHAHDVPFFFSALSDFTDRGMLWDVSSNYYGYSMDVYEDDLKSVEDYVFIPAGEKELLLGSGWLNYLGRWGNEKLKKTHPLQKNGYVQWRYIDGPTGPIGKRLDRERICERDYVANNYIYWNWFHLGSKCHIRKTIKKGAGLDAERGEFVGDNCGCLLYKIKPIWLRRGLELITWRGLLCYIMEFFTG</sequence>
<keyword evidence="1" id="KW-0732">Signal</keyword>
<feature type="chain" id="PRO_5012453549" evidence="1">
    <location>
        <begin position="20"/>
        <end position="472"/>
    </location>
</feature>
<accession>A0A1L0AZW3</accession>
<organism evidence="2 3">
    <name type="scientific">Hanseniaspora guilliermondii</name>
    <dbReference type="NCBI Taxonomy" id="56406"/>
    <lineage>
        <taxon>Eukaryota</taxon>
        <taxon>Fungi</taxon>
        <taxon>Dikarya</taxon>
        <taxon>Ascomycota</taxon>
        <taxon>Saccharomycotina</taxon>
        <taxon>Saccharomycetes</taxon>
        <taxon>Saccharomycodales</taxon>
        <taxon>Saccharomycodaceae</taxon>
        <taxon>Hanseniaspora</taxon>
    </lineage>
</organism>
<dbReference type="GO" id="GO:0006623">
    <property type="term" value="P:protein targeting to vacuole"/>
    <property type="evidence" value="ECO:0007669"/>
    <property type="project" value="TreeGrafter"/>
</dbReference>
<dbReference type="PANTHER" id="PTHR48220:SF1">
    <property type="entry name" value="VACUOLAR PROTEIN SORTING-ASSOCIATED PROTEIN 62-RELATED"/>
    <property type="match status" value="1"/>
</dbReference>
<gene>
    <name evidence="2" type="ORF">HGUI_01880</name>
</gene>
<evidence type="ECO:0000256" key="1">
    <source>
        <dbReference type="SAM" id="SignalP"/>
    </source>
</evidence>
<dbReference type="InterPro" id="IPR009291">
    <property type="entry name" value="Vps62"/>
</dbReference>
<dbReference type="VEuPathDB" id="FungiDB:HGUI_01880"/>